<evidence type="ECO:0000313" key="2">
    <source>
        <dbReference type="EMBL" id="CAF0769548.1"/>
    </source>
</evidence>
<dbReference type="SMART" id="SM00325">
    <property type="entry name" value="RhoGEF"/>
    <property type="match status" value="1"/>
</dbReference>
<comment type="caution">
    <text evidence="2">The sequence shown here is derived from an EMBL/GenBank/DDBJ whole genome shotgun (WGS) entry which is preliminary data.</text>
</comment>
<dbReference type="InterPro" id="IPR035899">
    <property type="entry name" value="DBL_dom_sf"/>
</dbReference>
<dbReference type="Gene3D" id="1.20.900.10">
    <property type="entry name" value="Dbl homology (DH) domain"/>
    <property type="match status" value="1"/>
</dbReference>
<protein>
    <recommendedName>
        <fullName evidence="1">DH domain-containing protein</fullName>
    </recommendedName>
</protein>
<evidence type="ECO:0000259" key="1">
    <source>
        <dbReference type="PROSITE" id="PS50010"/>
    </source>
</evidence>
<dbReference type="PANTHER" id="PTHR12845:SF5">
    <property type="entry name" value="EPHEXIN, ISOFORM D"/>
    <property type="match status" value="1"/>
</dbReference>
<dbReference type="InterPro" id="IPR047271">
    <property type="entry name" value="Ephexin-like"/>
</dbReference>
<dbReference type="GO" id="GO:0005085">
    <property type="term" value="F:guanyl-nucleotide exchange factor activity"/>
    <property type="evidence" value="ECO:0007669"/>
    <property type="project" value="InterPro"/>
</dbReference>
<dbReference type="PROSITE" id="PS50010">
    <property type="entry name" value="DH_2"/>
    <property type="match status" value="1"/>
</dbReference>
<dbReference type="InterPro" id="IPR000219">
    <property type="entry name" value="DH_dom"/>
</dbReference>
<organism evidence="2 3">
    <name type="scientific">Brachionus calyciflorus</name>
    <dbReference type="NCBI Taxonomy" id="104777"/>
    <lineage>
        <taxon>Eukaryota</taxon>
        <taxon>Metazoa</taxon>
        <taxon>Spiralia</taxon>
        <taxon>Gnathifera</taxon>
        <taxon>Rotifera</taxon>
        <taxon>Eurotatoria</taxon>
        <taxon>Monogononta</taxon>
        <taxon>Pseudotrocha</taxon>
        <taxon>Ploima</taxon>
        <taxon>Brachionidae</taxon>
        <taxon>Brachionus</taxon>
    </lineage>
</organism>
<reference evidence="2" key="1">
    <citation type="submission" date="2021-02" db="EMBL/GenBank/DDBJ databases">
        <authorList>
            <person name="Nowell W R."/>
        </authorList>
    </citation>
    <scope>NUCLEOTIDE SEQUENCE</scope>
    <source>
        <strain evidence="2">Ploen Becks lab</strain>
    </source>
</reference>
<dbReference type="EMBL" id="CAJNOC010000505">
    <property type="protein sequence ID" value="CAF0769548.1"/>
    <property type="molecule type" value="Genomic_DNA"/>
</dbReference>
<accession>A0A813QKX3</accession>
<gene>
    <name evidence="2" type="ORF">OXX778_LOCUS4875</name>
</gene>
<evidence type="ECO:0000313" key="3">
    <source>
        <dbReference type="Proteomes" id="UP000663879"/>
    </source>
</evidence>
<sequence>MNYNKLYKNKLYNKTSSTSKIPNYLESSLSKLGDKNTQYNPRVNSTQFYFKNESDNYENSGYNYSPTSTPIETKSSNLSKYLNRSRSLLTKDENENSKYNLYDRLKYKLLYKSKKQNNLDETNNYKCQAPQFNTLIKNDETAIFSYLMPEYEGKQSSILSIPNSAIETSDKSLRLFEKSESQPVSRKGSENERKLNYVGLRSSLPTKFARDQSIFSALGSNEKLLEFKWYNSLNDDLKEFGNSNILNLWSCQSYVIDSGLLDKMDKRQIELQERWFEIFTSEISYYKSLKILDEIIMKNFEKTLNSQDFNMLFTKNLTEIIALSKDMILAFDLRIKENIIIENLFDIMLNIVGDKKFQKSYVYYAGENNSQKENYDKIIKNNKKFSDSMQKLNFSPILEGKDILSYFITPIQRLSRYKLLVDAIVNILPDDSPLLIQEGMYLSKLIKKILNKANKKAAESINYSECVKLLMLLKFQNNEINMADLVHGKRELLMHGDLLSVKTLAIDRKIIEMYNTINSKKARSQNDKSMSGTRKYHVILLSDLFFICDKEENQDGTFYYKVLIKTDRERVDSELSEWETLSNDQGDGPDNDKDDESFKLKSHLLIFTILNDKSRNKNPGILNKKFLFLCSRQEGESWTRFFDK</sequence>
<keyword evidence="3" id="KW-1185">Reference proteome</keyword>
<name>A0A813QKX3_9BILA</name>
<dbReference type="PANTHER" id="PTHR12845">
    <property type="entry name" value="GUANINE NUCLEOTIDE EXCHANGE FACTOR"/>
    <property type="match status" value="1"/>
</dbReference>
<proteinExistence type="predicted"/>
<dbReference type="Proteomes" id="UP000663879">
    <property type="component" value="Unassembled WGS sequence"/>
</dbReference>
<feature type="domain" description="DH" evidence="1">
    <location>
        <begin position="270"/>
        <end position="480"/>
    </location>
</feature>
<dbReference type="AlphaFoldDB" id="A0A813QKX3"/>
<dbReference type="SUPFAM" id="SSF48065">
    <property type="entry name" value="DBL homology domain (DH-domain)"/>
    <property type="match status" value="1"/>
</dbReference>
<dbReference type="OrthoDB" id="27593at2759"/>
<dbReference type="Pfam" id="PF00621">
    <property type="entry name" value="RhoGEF"/>
    <property type="match status" value="1"/>
</dbReference>
<feature type="non-terminal residue" evidence="2">
    <location>
        <position position="1"/>
    </location>
</feature>